<dbReference type="Proteomes" id="UP000030652">
    <property type="component" value="Unassembled WGS sequence"/>
</dbReference>
<dbReference type="InterPro" id="IPR003010">
    <property type="entry name" value="C-N_Hydrolase"/>
</dbReference>
<dbReference type="InterPro" id="IPR045254">
    <property type="entry name" value="Nit1/2_C-N_Hydrolase"/>
</dbReference>
<proteinExistence type="predicted"/>
<dbReference type="PATRIC" id="fig|237368.3.peg.450"/>
<sequence>MTESKNELGRKFIVAAIQFCSNENKAENLKLAGKFIDNAVKNSADVVVLPEMFNCCGHTKVMVENAEEIPGNTINALSNKATKHGIYIVCGSIFEKVGRNKVYNTSVIVGRNGEIVAKYSKIHLFDVDIQDKIRYKESENVVAGEKVVTTDIGNVKVGMSICYDLRFCELYRSLALNGAKIIFIPSAFTSTTGEYHWDPLVKARAIENQTFVVAANQIGTSPNNITCYGKSMIVDPWGRVLAKAEDDDNVILAEIDLDLLEEVRSEIPLFEHRRADLY</sequence>
<dbReference type="EMBL" id="JRYO01000033">
    <property type="protein sequence ID" value="KHE93855.1"/>
    <property type="molecule type" value="Genomic_DNA"/>
</dbReference>
<dbReference type="Pfam" id="PF00795">
    <property type="entry name" value="CN_hydrolase"/>
    <property type="match status" value="1"/>
</dbReference>
<protein>
    <submittedName>
        <fullName evidence="3">N-carbamoyl-D-amino acid hydrolase</fullName>
        <ecNumber evidence="3">3.5.-.-</ecNumber>
    </submittedName>
</protein>
<dbReference type="GO" id="GO:0016811">
    <property type="term" value="F:hydrolase activity, acting on carbon-nitrogen (but not peptide) bonds, in linear amides"/>
    <property type="evidence" value="ECO:0007669"/>
    <property type="project" value="InterPro"/>
</dbReference>
<dbReference type="PANTHER" id="PTHR23088">
    <property type="entry name" value="NITRILASE-RELATED"/>
    <property type="match status" value="1"/>
</dbReference>
<comment type="caution">
    <text evidence="3">The sequence shown here is derived from an EMBL/GenBank/DDBJ whole genome shotgun (WGS) entry which is preliminary data.</text>
</comment>
<name>A0A0B0ET77_9BACT</name>
<dbReference type="eggNOG" id="COG0388">
    <property type="taxonomic scope" value="Bacteria"/>
</dbReference>
<gene>
    <name evidence="3" type="ORF">SCABRO_00412</name>
</gene>
<dbReference type="SUPFAM" id="SSF56317">
    <property type="entry name" value="Carbon-nitrogen hydrolase"/>
    <property type="match status" value="1"/>
</dbReference>
<evidence type="ECO:0000256" key="1">
    <source>
        <dbReference type="ARBA" id="ARBA00022801"/>
    </source>
</evidence>
<dbReference type="AlphaFoldDB" id="A0A0B0ET77"/>
<evidence type="ECO:0000259" key="2">
    <source>
        <dbReference type="PROSITE" id="PS50263"/>
    </source>
</evidence>
<accession>A0A0B0ET77</accession>
<reference evidence="3 4" key="1">
    <citation type="submission" date="2014-10" db="EMBL/GenBank/DDBJ databases">
        <title>Draft genome of anammox bacterium scalindua brodae, obtained using differential coverage binning of sequence data from two enrichment reactors.</title>
        <authorList>
            <person name="Speth D.R."/>
            <person name="Russ L."/>
            <person name="Kartal B."/>
            <person name="Op den Camp H.J."/>
            <person name="Dutilh B.E."/>
            <person name="Jetten M.S."/>
        </authorList>
    </citation>
    <scope>NUCLEOTIDE SEQUENCE [LARGE SCALE GENOMIC DNA]</scope>
    <source>
        <strain evidence="3">RU1</strain>
    </source>
</reference>
<dbReference type="PROSITE" id="PS50263">
    <property type="entry name" value="CN_HYDROLASE"/>
    <property type="match status" value="1"/>
</dbReference>
<evidence type="ECO:0000313" key="4">
    <source>
        <dbReference type="Proteomes" id="UP000030652"/>
    </source>
</evidence>
<evidence type="ECO:0000313" key="3">
    <source>
        <dbReference type="EMBL" id="KHE93855.1"/>
    </source>
</evidence>
<dbReference type="PANTHER" id="PTHR23088:SF27">
    <property type="entry name" value="DEAMINATED GLUTATHIONE AMIDASE"/>
    <property type="match status" value="1"/>
</dbReference>
<dbReference type="Gene3D" id="3.60.110.10">
    <property type="entry name" value="Carbon-nitrogen hydrolase"/>
    <property type="match status" value="1"/>
</dbReference>
<feature type="domain" description="CN hydrolase" evidence="2">
    <location>
        <begin position="12"/>
        <end position="257"/>
    </location>
</feature>
<dbReference type="InterPro" id="IPR036526">
    <property type="entry name" value="C-N_Hydrolase_sf"/>
</dbReference>
<dbReference type="CDD" id="cd07572">
    <property type="entry name" value="nit"/>
    <property type="match status" value="1"/>
</dbReference>
<keyword evidence="1 3" id="KW-0378">Hydrolase</keyword>
<dbReference type="EC" id="3.5.-.-" evidence="3"/>
<organism evidence="3 4">
    <name type="scientific">Candidatus Scalindua brodae</name>
    <dbReference type="NCBI Taxonomy" id="237368"/>
    <lineage>
        <taxon>Bacteria</taxon>
        <taxon>Pseudomonadati</taxon>
        <taxon>Planctomycetota</taxon>
        <taxon>Candidatus Brocadiia</taxon>
        <taxon>Candidatus Brocadiales</taxon>
        <taxon>Candidatus Scalinduaceae</taxon>
        <taxon>Candidatus Scalindua</taxon>
    </lineage>
</organism>